<dbReference type="EMBL" id="BLLF01000632">
    <property type="protein sequence ID" value="GFH13606.1"/>
    <property type="molecule type" value="Genomic_DNA"/>
</dbReference>
<comment type="caution">
    <text evidence="1">The sequence shown here is derived from an EMBL/GenBank/DDBJ whole genome shotgun (WGS) entry which is preliminary data.</text>
</comment>
<evidence type="ECO:0000313" key="2">
    <source>
        <dbReference type="Proteomes" id="UP000485058"/>
    </source>
</evidence>
<gene>
    <name evidence="1" type="ORF">HaLaN_09531</name>
</gene>
<dbReference type="Proteomes" id="UP000485058">
    <property type="component" value="Unassembled WGS sequence"/>
</dbReference>
<proteinExistence type="predicted"/>
<reference evidence="1 2" key="1">
    <citation type="submission" date="2020-02" db="EMBL/GenBank/DDBJ databases">
        <title>Draft genome sequence of Haematococcus lacustris strain NIES-144.</title>
        <authorList>
            <person name="Morimoto D."/>
            <person name="Nakagawa S."/>
            <person name="Yoshida T."/>
            <person name="Sawayama S."/>
        </authorList>
    </citation>
    <scope>NUCLEOTIDE SEQUENCE [LARGE SCALE GENOMIC DNA]</scope>
    <source>
        <strain evidence="1 2">NIES-144</strain>
    </source>
</reference>
<organism evidence="1 2">
    <name type="scientific">Haematococcus lacustris</name>
    <name type="common">Green alga</name>
    <name type="synonym">Haematococcus pluvialis</name>
    <dbReference type="NCBI Taxonomy" id="44745"/>
    <lineage>
        <taxon>Eukaryota</taxon>
        <taxon>Viridiplantae</taxon>
        <taxon>Chlorophyta</taxon>
        <taxon>core chlorophytes</taxon>
        <taxon>Chlorophyceae</taxon>
        <taxon>CS clade</taxon>
        <taxon>Chlamydomonadales</taxon>
        <taxon>Haematococcaceae</taxon>
        <taxon>Haematococcus</taxon>
    </lineage>
</organism>
<evidence type="ECO:0000313" key="1">
    <source>
        <dbReference type="EMBL" id="GFH13606.1"/>
    </source>
</evidence>
<keyword evidence="2" id="KW-1185">Reference proteome</keyword>
<name>A0A699Z2U9_HAELA</name>
<sequence length="88" mass="10008">AMCPAECVWPSLGDATTMRMLRKRCTHLLQWLRIRRQRARGQWLSMTLEQQPTGVIEHSDQCSGPVHSLAEARWHTAARNTAAAFAYS</sequence>
<dbReference type="AlphaFoldDB" id="A0A699Z2U9"/>
<feature type="non-terminal residue" evidence="1">
    <location>
        <position position="1"/>
    </location>
</feature>
<accession>A0A699Z2U9</accession>
<protein>
    <submittedName>
        <fullName evidence="1">Uncharacterized protein</fullName>
    </submittedName>
</protein>